<dbReference type="SUPFAM" id="SSF52058">
    <property type="entry name" value="L domain-like"/>
    <property type="match status" value="1"/>
</dbReference>
<accession>A0A8T0JCE9</accession>
<gene>
    <name evidence="5" type="ORF">KC19_1G296700</name>
</gene>
<evidence type="ECO:0000256" key="3">
    <source>
        <dbReference type="ARBA" id="ARBA00022614"/>
    </source>
</evidence>
<dbReference type="AlphaFoldDB" id="A0A8T0JCE9"/>
<evidence type="ECO:0000256" key="1">
    <source>
        <dbReference type="ARBA" id="ARBA00004496"/>
    </source>
</evidence>
<evidence type="ECO:0000256" key="2">
    <source>
        <dbReference type="ARBA" id="ARBA00022490"/>
    </source>
</evidence>
<comment type="caution">
    <text evidence="5">The sequence shown here is derived from an EMBL/GenBank/DDBJ whole genome shotgun (WGS) entry which is preliminary data.</text>
</comment>
<dbReference type="EMBL" id="CM026421">
    <property type="protein sequence ID" value="KAG0592996.1"/>
    <property type="molecule type" value="Genomic_DNA"/>
</dbReference>
<reference evidence="5" key="1">
    <citation type="submission" date="2020-06" db="EMBL/GenBank/DDBJ databases">
        <title>WGS assembly of Ceratodon purpureus strain R40.</title>
        <authorList>
            <person name="Carey S.B."/>
            <person name="Jenkins J."/>
            <person name="Shu S."/>
            <person name="Lovell J.T."/>
            <person name="Sreedasyam A."/>
            <person name="Maumus F."/>
            <person name="Tiley G.P."/>
            <person name="Fernandez-Pozo N."/>
            <person name="Barry K."/>
            <person name="Chen C."/>
            <person name="Wang M."/>
            <person name="Lipzen A."/>
            <person name="Daum C."/>
            <person name="Saski C.A."/>
            <person name="Payton A.C."/>
            <person name="Mcbreen J.C."/>
            <person name="Conrad R.E."/>
            <person name="Kollar L.M."/>
            <person name="Olsson S."/>
            <person name="Huttunen S."/>
            <person name="Landis J.B."/>
            <person name="Wickett N.J."/>
            <person name="Johnson M.G."/>
            <person name="Rensing S.A."/>
            <person name="Grimwood J."/>
            <person name="Schmutz J."/>
            <person name="Mcdaniel S.F."/>
        </authorList>
    </citation>
    <scope>NUCLEOTIDE SEQUENCE</scope>
    <source>
        <strain evidence="5">R40</strain>
    </source>
</reference>
<dbReference type="Gene3D" id="3.80.10.10">
    <property type="entry name" value="Ribonuclease Inhibitor"/>
    <property type="match status" value="2"/>
</dbReference>
<dbReference type="SMART" id="SM00369">
    <property type="entry name" value="LRR_TYP"/>
    <property type="match status" value="2"/>
</dbReference>
<keyword evidence="3" id="KW-0433">Leucine-rich repeat</keyword>
<proteinExistence type="predicted"/>
<keyword evidence="2" id="KW-0963">Cytoplasm</keyword>
<evidence type="ECO:0000313" key="5">
    <source>
        <dbReference type="EMBL" id="KAG0592996.1"/>
    </source>
</evidence>
<name>A0A8T0JCE9_CERPU</name>
<evidence type="ECO:0000313" key="6">
    <source>
        <dbReference type="Proteomes" id="UP000822688"/>
    </source>
</evidence>
<dbReference type="PANTHER" id="PTHR22710:SF2">
    <property type="entry name" value="X-RAY RADIATION RESISTANCE-ASSOCIATED PROTEIN 1"/>
    <property type="match status" value="1"/>
</dbReference>
<dbReference type="InterPro" id="IPR003591">
    <property type="entry name" value="Leu-rich_rpt_typical-subtyp"/>
</dbReference>
<protein>
    <submittedName>
        <fullName evidence="5">Uncharacterized protein</fullName>
    </submittedName>
</protein>
<organism evidence="5 6">
    <name type="scientific">Ceratodon purpureus</name>
    <name type="common">Fire moss</name>
    <name type="synonym">Dicranum purpureum</name>
    <dbReference type="NCBI Taxonomy" id="3225"/>
    <lineage>
        <taxon>Eukaryota</taxon>
        <taxon>Viridiplantae</taxon>
        <taxon>Streptophyta</taxon>
        <taxon>Embryophyta</taxon>
        <taxon>Bryophyta</taxon>
        <taxon>Bryophytina</taxon>
        <taxon>Bryopsida</taxon>
        <taxon>Dicranidae</taxon>
        <taxon>Pseudoditrichales</taxon>
        <taxon>Ditrichaceae</taxon>
        <taxon>Ceratodon</taxon>
    </lineage>
</organism>
<dbReference type="GO" id="GO:0005634">
    <property type="term" value="C:nucleus"/>
    <property type="evidence" value="ECO:0007669"/>
    <property type="project" value="TreeGrafter"/>
</dbReference>
<dbReference type="Pfam" id="PF13855">
    <property type="entry name" value="LRR_8"/>
    <property type="match status" value="1"/>
</dbReference>
<dbReference type="InterPro" id="IPR001611">
    <property type="entry name" value="Leu-rich_rpt"/>
</dbReference>
<dbReference type="InterPro" id="IPR032675">
    <property type="entry name" value="LRR_dom_sf"/>
</dbReference>
<comment type="subcellular location">
    <subcellularLocation>
        <location evidence="1">Cytoplasm</location>
    </subcellularLocation>
</comment>
<sequence>MRLAPLTALRKLILLGNQQSELKIPEGSFQELEVLDVSYNLLDDTAVIALSSLPSLRKLNMNNNNLELIPPEATETGAFVRLETLCVAGNSLSSTSLLSLSKLPWLETLHLHKNHIDGIPVQIVSMARAFSRLETLDLAENPINYHHNLIALEKLQKLRKVQLTITFDYTIKPLCNC</sequence>
<dbReference type="PROSITE" id="PS51450">
    <property type="entry name" value="LRR"/>
    <property type="match status" value="1"/>
</dbReference>
<keyword evidence="6" id="KW-1185">Reference proteome</keyword>
<evidence type="ECO:0000256" key="4">
    <source>
        <dbReference type="ARBA" id="ARBA00022737"/>
    </source>
</evidence>
<keyword evidence="4" id="KW-0677">Repeat</keyword>
<dbReference type="PANTHER" id="PTHR22710">
    <property type="entry name" value="X-RAY RADIATION RESISTANCE ASSOCIATED PROTEIN 1 XRRA1"/>
    <property type="match status" value="1"/>
</dbReference>
<dbReference type="GO" id="GO:0005737">
    <property type="term" value="C:cytoplasm"/>
    <property type="evidence" value="ECO:0007669"/>
    <property type="project" value="UniProtKB-SubCell"/>
</dbReference>
<dbReference type="Proteomes" id="UP000822688">
    <property type="component" value="Chromosome 1"/>
</dbReference>